<evidence type="ECO:0000256" key="2">
    <source>
        <dbReference type="ARBA" id="ARBA00022679"/>
    </source>
</evidence>
<dbReference type="Gene3D" id="3.40.50.150">
    <property type="entry name" value="Vaccinia Virus protein VP39"/>
    <property type="match status" value="1"/>
</dbReference>
<gene>
    <name evidence="4" type="ORF">ACFPN2_07225</name>
</gene>
<dbReference type="EMBL" id="JBHSDU010000003">
    <property type="protein sequence ID" value="MFC4308868.1"/>
    <property type="molecule type" value="Genomic_DNA"/>
</dbReference>
<dbReference type="CDD" id="cd02440">
    <property type="entry name" value="AdoMet_MTases"/>
    <property type="match status" value="1"/>
</dbReference>
<keyword evidence="1 4" id="KW-0489">Methyltransferase</keyword>
<keyword evidence="2" id="KW-0808">Transferase</keyword>
<dbReference type="PANTHER" id="PTHR43861">
    <property type="entry name" value="TRANS-ACONITATE 2-METHYLTRANSFERASE-RELATED"/>
    <property type="match status" value="1"/>
</dbReference>
<organism evidence="4 5">
    <name type="scientific">Steroidobacter flavus</name>
    <dbReference type="NCBI Taxonomy" id="1842136"/>
    <lineage>
        <taxon>Bacteria</taxon>
        <taxon>Pseudomonadati</taxon>
        <taxon>Pseudomonadota</taxon>
        <taxon>Gammaproteobacteria</taxon>
        <taxon>Steroidobacterales</taxon>
        <taxon>Steroidobacteraceae</taxon>
        <taxon>Steroidobacter</taxon>
    </lineage>
</organism>
<sequence>MALQSSMREQISGLGPWFHNLHLPDGTQTSPDHPFGDFPSFKWQHVASAVPDDLTGWSVLDIGCNAGFYSFELARRGARVLGVDVEPLYVRQARWAAREFDMKDRVDFIEGDVYGLLGASQHYDMVWFTGVFYHLRYPTLALDLVRRATRRLMVFQSMTMPGEERAVVPTDVPLNRRELMLDEHWPKMAFVEHRVADDDSNWWVPNAACVEGLLRSAGFEVVSRPEHEFYVCKPVSVPAESSRDLARIAASIAAPTAS</sequence>
<accession>A0ABV8SPK3</accession>
<dbReference type="Pfam" id="PF13649">
    <property type="entry name" value="Methyltransf_25"/>
    <property type="match status" value="1"/>
</dbReference>
<evidence type="ECO:0000256" key="1">
    <source>
        <dbReference type="ARBA" id="ARBA00022603"/>
    </source>
</evidence>
<name>A0ABV8SPK3_9GAMM</name>
<proteinExistence type="predicted"/>
<evidence type="ECO:0000313" key="5">
    <source>
        <dbReference type="Proteomes" id="UP001595904"/>
    </source>
</evidence>
<dbReference type="GO" id="GO:0032259">
    <property type="term" value="P:methylation"/>
    <property type="evidence" value="ECO:0007669"/>
    <property type="project" value="UniProtKB-KW"/>
</dbReference>
<dbReference type="GO" id="GO:0008168">
    <property type="term" value="F:methyltransferase activity"/>
    <property type="evidence" value="ECO:0007669"/>
    <property type="project" value="UniProtKB-KW"/>
</dbReference>
<dbReference type="InterPro" id="IPR029063">
    <property type="entry name" value="SAM-dependent_MTases_sf"/>
</dbReference>
<feature type="domain" description="Methyltransferase" evidence="3">
    <location>
        <begin position="59"/>
        <end position="148"/>
    </location>
</feature>
<evidence type="ECO:0000259" key="3">
    <source>
        <dbReference type="Pfam" id="PF13649"/>
    </source>
</evidence>
<dbReference type="Proteomes" id="UP001595904">
    <property type="component" value="Unassembled WGS sequence"/>
</dbReference>
<dbReference type="SUPFAM" id="SSF53335">
    <property type="entry name" value="S-adenosyl-L-methionine-dependent methyltransferases"/>
    <property type="match status" value="1"/>
</dbReference>
<dbReference type="RefSeq" id="WP_380595943.1">
    <property type="nucleotide sequence ID" value="NZ_JBHSDU010000003.1"/>
</dbReference>
<comment type="caution">
    <text evidence="4">The sequence shown here is derived from an EMBL/GenBank/DDBJ whole genome shotgun (WGS) entry which is preliminary data.</text>
</comment>
<keyword evidence="5" id="KW-1185">Reference proteome</keyword>
<protein>
    <submittedName>
        <fullName evidence="4">TIGR04290 family methyltransferase</fullName>
    </submittedName>
</protein>
<dbReference type="InterPro" id="IPR041698">
    <property type="entry name" value="Methyltransf_25"/>
</dbReference>
<reference evidence="5" key="1">
    <citation type="journal article" date="2019" name="Int. J. Syst. Evol. Microbiol.">
        <title>The Global Catalogue of Microorganisms (GCM) 10K type strain sequencing project: providing services to taxonomists for standard genome sequencing and annotation.</title>
        <authorList>
            <consortium name="The Broad Institute Genomics Platform"/>
            <consortium name="The Broad Institute Genome Sequencing Center for Infectious Disease"/>
            <person name="Wu L."/>
            <person name="Ma J."/>
        </authorList>
    </citation>
    <scope>NUCLEOTIDE SEQUENCE [LARGE SCALE GENOMIC DNA]</scope>
    <source>
        <strain evidence="5">CGMCC 1.10759</strain>
    </source>
</reference>
<dbReference type="NCBIfam" id="TIGR04290">
    <property type="entry name" value="meth_Rta_06860"/>
    <property type="match status" value="1"/>
</dbReference>
<dbReference type="InterPro" id="IPR027554">
    <property type="entry name" value="Meth_Rta_06860"/>
</dbReference>
<evidence type="ECO:0000313" key="4">
    <source>
        <dbReference type="EMBL" id="MFC4308868.1"/>
    </source>
</evidence>
<dbReference type="PANTHER" id="PTHR43861:SF1">
    <property type="entry name" value="TRANS-ACONITATE 2-METHYLTRANSFERASE"/>
    <property type="match status" value="1"/>
</dbReference>